<keyword evidence="4" id="KW-1185">Reference proteome</keyword>
<feature type="region of interest" description="Disordered" evidence="1">
    <location>
        <begin position="101"/>
        <end position="179"/>
    </location>
</feature>
<feature type="region of interest" description="Disordered" evidence="1">
    <location>
        <begin position="424"/>
        <end position="474"/>
    </location>
</feature>
<feature type="compositionally biased region" description="Low complexity" evidence="1">
    <location>
        <begin position="111"/>
        <end position="120"/>
    </location>
</feature>
<gene>
    <name evidence="3" type="ORF">PHLGIDRAFT_272555</name>
</gene>
<feature type="compositionally biased region" description="Low complexity" evidence="1">
    <location>
        <begin position="133"/>
        <end position="143"/>
    </location>
</feature>
<feature type="transmembrane region" description="Helical" evidence="2">
    <location>
        <begin position="20"/>
        <end position="43"/>
    </location>
</feature>
<feature type="compositionally biased region" description="Polar residues" evidence="1">
    <location>
        <begin position="443"/>
        <end position="464"/>
    </location>
</feature>
<evidence type="ECO:0000313" key="3">
    <source>
        <dbReference type="EMBL" id="KIP10079.1"/>
    </source>
</evidence>
<dbReference type="STRING" id="745531.A0A0C3NXC7"/>
<keyword evidence="2" id="KW-0812">Transmembrane</keyword>
<evidence type="ECO:0000256" key="1">
    <source>
        <dbReference type="SAM" id="MobiDB-lite"/>
    </source>
</evidence>
<organism evidence="3 4">
    <name type="scientific">Phlebiopsis gigantea (strain 11061_1 CR5-6)</name>
    <name type="common">White-rot fungus</name>
    <name type="synonym">Peniophora gigantea</name>
    <dbReference type="NCBI Taxonomy" id="745531"/>
    <lineage>
        <taxon>Eukaryota</taxon>
        <taxon>Fungi</taxon>
        <taxon>Dikarya</taxon>
        <taxon>Basidiomycota</taxon>
        <taxon>Agaricomycotina</taxon>
        <taxon>Agaricomycetes</taxon>
        <taxon>Polyporales</taxon>
        <taxon>Phanerochaetaceae</taxon>
        <taxon>Phlebiopsis</taxon>
    </lineage>
</organism>
<dbReference type="OrthoDB" id="2756128at2759"/>
<keyword evidence="2" id="KW-0472">Membrane</keyword>
<name>A0A0C3NXC7_PHLG1</name>
<evidence type="ECO:0000313" key="4">
    <source>
        <dbReference type="Proteomes" id="UP000053257"/>
    </source>
</evidence>
<keyword evidence="2" id="KW-1133">Transmembrane helix</keyword>
<accession>A0A0C3NXC7</accession>
<proteinExistence type="predicted"/>
<sequence length="474" mass="51307">MTVSLPPGWDRSSKNTDLTPYILSLSLVLAVGIVLLIFGCVIWRRKRRGANKDLETKLRRHRTRDDDIDDELDDIARARAQQRRLWVKATARWRPNVKISARRRRKKLGTSVSSDVSSIHSKAESSAAGASPSMEMLSLESSSITTEATNNPLPSAAPPLDITVPDGETPPSEGHEPFLDAPSHELRLAHPPDYREDGANVGARGDVDPPPHSVTSEDAFLDDSPQTAQMTRPAMSLPHVSAAHVATDDKNLLARMATLVSSPPEEDAFVASQSSHDAVVPHAPSVPVIEEFEELSSSHLETMHRDSGKGAEVVWSNHLSSSSTSYQPALSNTLPVPTYSREPSPHPPMFPAPPSKAQLAGFQYYEYPSAFEADMVEPPADPQPSAPMFEYPSAPENDSSRLDAVPCAPPLIDEEDELHLGLGRAYAPPIPPLADDVDAVRTGSDSTSPAPSGASISHPSSQLERTTRPPDYLP</sequence>
<evidence type="ECO:0000256" key="2">
    <source>
        <dbReference type="SAM" id="Phobius"/>
    </source>
</evidence>
<dbReference type="EMBL" id="KN840458">
    <property type="protein sequence ID" value="KIP10079.1"/>
    <property type="molecule type" value="Genomic_DNA"/>
</dbReference>
<protein>
    <submittedName>
        <fullName evidence="3">Uncharacterized protein</fullName>
    </submittedName>
</protein>
<feature type="region of interest" description="Disordered" evidence="1">
    <location>
        <begin position="374"/>
        <end position="407"/>
    </location>
</feature>
<feature type="compositionally biased region" description="Polar residues" evidence="1">
    <location>
        <begin position="144"/>
        <end position="153"/>
    </location>
</feature>
<dbReference type="Proteomes" id="UP000053257">
    <property type="component" value="Unassembled WGS sequence"/>
</dbReference>
<dbReference type="AlphaFoldDB" id="A0A0C3NXC7"/>
<dbReference type="HOGENOM" id="CLU_576335_0_0_1"/>
<reference evidence="3 4" key="1">
    <citation type="journal article" date="2014" name="PLoS Genet.">
        <title>Analysis of the Phlebiopsis gigantea genome, transcriptome and secretome provides insight into its pioneer colonization strategies of wood.</title>
        <authorList>
            <person name="Hori C."/>
            <person name="Ishida T."/>
            <person name="Igarashi K."/>
            <person name="Samejima M."/>
            <person name="Suzuki H."/>
            <person name="Master E."/>
            <person name="Ferreira P."/>
            <person name="Ruiz-Duenas F.J."/>
            <person name="Held B."/>
            <person name="Canessa P."/>
            <person name="Larrondo L.F."/>
            <person name="Schmoll M."/>
            <person name="Druzhinina I.S."/>
            <person name="Kubicek C.P."/>
            <person name="Gaskell J.A."/>
            <person name="Kersten P."/>
            <person name="St John F."/>
            <person name="Glasner J."/>
            <person name="Sabat G."/>
            <person name="Splinter BonDurant S."/>
            <person name="Syed K."/>
            <person name="Yadav J."/>
            <person name="Mgbeahuruike A.C."/>
            <person name="Kovalchuk A."/>
            <person name="Asiegbu F.O."/>
            <person name="Lackner G."/>
            <person name="Hoffmeister D."/>
            <person name="Rencoret J."/>
            <person name="Gutierrez A."/>
            <person name="Sun H."/>
            <person name="Lindquist E."/>
            <person name="Barry K."/>
            <person name="Riley R."/>
            <person name="Grigoriev I.V."/>
            <person name="Henrissat B."/>
            <person name="Kues U."/>
            <person name="Berka R.M."/>
            <person name="Martinez A.T."/>
            <person name="Covert S.F."/>
            <person name="Blanchette R.A."/>
            <person name="Cullen D."/>
        </authorList>
    </citation>
    <scope>NUCLEOTIDE SEQUENCE [LARGE SCALE GENOMIC DNA]</scope>
    <source>
        <strain evidence="3 4">11061_1 CR5-6</strain>
    </source>
</reference>